<dbReference type="EMBL" id="JAMZIH010001331">
    <property type="protein sequence ID" value="KAJ1678285.1"/>
    <property type="molecule type" value="Genomic_DNA"/>
</dbReference>
<accession>A0ACC1HQI0</accession>
<reference evidence="1" key="1">
    <citation type="submission" date="2022-06" db="EMBL/GenBank/DDBJ databases">
        <title>Phylogenomic reconstructions and comparative analyses of Kickxellomycotina fungi.</title>
        <authorList>
            <person name="Reynolds N.K."/>
            <person name="Stajich J.E."/>
            <person name="Barry K."/>
            <person name="Grigoriev I.V."/>
            <person name="Crous P."/>
            <person name="Smith M.E."/>
        </authorList>
    </citation>
    <scope>NUCLEOTIDE SEQUENCE</scope>
    <source>
        <strain evidence="1">RSA 2271</strain>
    </source>
</reference>
<evidence type="ECO:0000313" key="1">
    <source>
        <dbReference type="EMBL" id="KAJ1678285.1"/>
    </source>
</evidence>
<dbReference type="Proteomes" id="UP001145114">
    <property type="component" value="Unassembled WGS sequence"/>
</dbReference>
<gene>
    <name evidence="1" type="ORF">EV182_004376</name>
</gene>
<organism evidence="1 2">
    <name type="scientific">Spiromyces aspiralis</name>
    <dbReference type="NCBI Taxonomy" id="68401"/>
    <lineage>
        <taxon>Eukaryota</taxon>
        <taxon>Fungi</taxon>
        <taxon>Fungi incertae sedis</taxon>
        <taxon>Zoopagomycota</taxon>
        <taxon>Kickxellomycotina</taxon>
        <taxon>Kickxellomycetes</taxon>
        <taxon>Kickxellales</taxon>
        <taxon>Kickxellaceae</taxon>
        <taxon>Spiromyces</taxon>
    </lineage>
</organism>
<keyword evidence="2" id="KW-1185">Reference proteome</keyword>
<evidence type="ECO:0000313" key="2">
    <source>
        <dbReference type="Proteomes" id="UP001145114"/>
    </source>
</evidence>
<name>A0ACC1HQI0_9FUNG</name>
<sequence>MPVLQRGVASHGFPPLQFIALAGLRQQRIRIACPQIRRARLLKTLAPVSPTSRATSPSAQRRRRRYTAAPGVSECDPDTKGNSLASEQQPLTTRPFVSPPPSKVPGASVVPEDATHLLPDPSNRLFPSTTLPDAEYYNNILIPGTRRINPPASSPPLPGRVGQIFQSELTKIYAQLLAFHKGQPSLDLAAHSARADLDFLWKLYRQIHRCEQPSVTALWGEPGRMFLELIWLYGHDPIWSHRADNVFDNWIRVFHPAGSAMTSGN</sequence>
<comment type="caution">
    <text evidence="1">The sequence shown here is derived from an EMBL/GenBank/DDBJ whole genome shotgun (WGS) entry which is preliminary data.</text>
</comment>
<proteinExistence type="predicted"/>
<protein>
    <submittedName>
        <fullName evidence="1">Uncharacterized protein</fullName>
    </submittedName>
</protein>
<feature type="non-terminal residue" evidence="1">
    <location>
        <position position="265"/>
    </location>
</feature>